<dbReference type="GO" id="GO:0006412">
    <property type="term" value="P:translation"/>
    <property type="evidence" value="ECO:0007669"/>
    <property type="project" value="UniProtKB-UniRule"/>
</dbReference>
<dbReference type="PANTHER" id="PTHR11205">
    <property type="entry name" value="RIBOSOMAL PROTEIN S7"/>
    <property type="match status" value="1"/>
</dbReference>
<evidence type="ECO:0000256" key="5">
    <source>
        <dbReference type="ARBA" id="ARBA00022980"/>
    </source>
</evidence>
<keyword evidence="5 7" id="KW-0689">Ribosomal protein</keyword>
<dbReference type="AlphaFoldDB" id="A0A261V6K5"/>
<reference evidence="11" key="1">
    <citation type="submission" date="2017-05" db="EMBL/GenBank/DDBJ databases">
        <title>Complete and WGS of Bordetella genogroups.</title>
        <authorList>
            <person name="Spilker T."/>
            <person name="Lipuma J."/>
        </authorList>
    </citation>
    <scope>NUCLEOTIDE SEQUENCE [LARGE SCALE GENOMIC DNA]</scope>
    <source>
        <strain evidence="11">AU8256</strain>
    </source>
</reference>
<accession>A0A261V6K5</accession>
<dbReference type="RefSeq" id="WP_012251773.1">
    <property type="nucleotide sequence ID" value="NZ_NEVT01000009.1"/>
</dbReference>
<dbReference type="GO" id="GO:0003735">
    <property type="term" value="F:structural constituent of ribosome"/>
    <property type="evidence" value="ECO:0007669"/>
    <property type="project" value="InterPro"/>
</dbReference>
<name>A0A261V6K5_9BORD</name>
<dbReference type="InterPro" id="IPR036823">
    <property type="entry name" value="Ribosomal_uS7_dom_sf"/>
</dbReference>
<comment type="function">
    <text evidence="7">One of the primary rRNA binding proteins, it binds directly to 16S rRNA where it nucleates assembly of the head domain of the 30S subunit. Is located at the subunit interface close to the decoding center, probably blocks exit of the E-site tRNA.</text>
</comment>
<organism evidence="10 11">
    <name type="scientific">Bordetella genomosp. 2</name>
    <dbReference type="NCBI Taxonomy" id="1983456"/>
    <lineage>
        <taxon>Bacteria</taxon>
        <taxon>Pseudomonadati</taxon>
        <taxon>Pseudomonadota</taxon>
        <taxon>Betaproteobacteria</taxon>
        <taxon>Burkholderiales</taxon>
        <taxon>Alcaligenaceae</taxon>
        <taxon>Bordetella</taxon>
    </lineage>
</organism>
<dbReference type="InterPro" id="IPR023798">
    <property type="entry name" value="Ribosomal_uS7_dom"/>
</dbReference>
<dbReference type="Gene3D" id="1.10.455.10">
    <property type="entry name" value="Ribosomal protein S7 domain"/>
    <property type="match status" value="1"/>
</dbReference>
<dbReference type="SMR" id="A0A261V6K5"/>
<sequence>MPRRREVPKREILPDPKFGSVELAKFMNVVMLDGKKAVAERIVYGALEQVQAKTGKEPIEVFSLAINNIKPIVEVKSRRVGGANYQVPVEVRPVRRLALAMRWLREAAKKRGEKSMDLRLAGELIDASEGRGAAMKKREDTHKMAEANKAFSHFRW</sequence>
<dbReference type="HAMAP" id="MF_00480_B">
    <property type="entry name" value="Ribosomal_uS7_B"/>
    <property type="match status" value="1"/>
</dbReference>
<dbReference type="EMBL" id="NEVT01000009">
    <property type="protein sequence ID" value="OZI69786.1"/>
    <property type="molecule type" value="Genomic_DNA"/>
</dbReference>
<dbReference type="NCBIfam" id="TIGR01029">
    <property type="entry name" value="rpsG_bact"/>
    <property type="match status" value="1"/>
</dbReference>
<evidence type="ECO:0000256" key="1">
    <source>
        <dbReference type="ARBA" id="ARBA00007151"/>
    </source>
</evidence>
<keyword evidence="4 7" id="KW-0694">RNA-binding</keyword>
<dbReference type="InterPro" id="IPR000235">
    <property type="entry name" value="Ribosomal_uS7"/>
</dbReference>
<dbReference type="Proteomes" id="UP000215633">
    <property type="component" value="Unassembled WGS sequence"/>
</dbReference>
<gene>
    <name evidence="7" type="primary">rpsG</name>
    <name evidence="10" type="ORF">CAL24_23555</name>
</gene>
<evidence type="ECO:0000313" key="11">
    <source>
        <dbReference type="Proteomes" id="UP000215633"/>
    </source>
</evidence>
<dbReference type="PIRSF" id="PIRSF002122">
    <property type="entry name" value="RPS7p_RPS7a_RPS5e_RPS7o"/>
    <property type="match status" value="1"/>
</dbReference>
<evidence type="ECO:0000256" key="7">
    <source>
        <dbReference type="HAMAP-Rule" id="MF_00480"/>
    </source>
</evidence>
<dbReference type="GO" id="GO:0019843">
    <property type="term" value="F:rRNA binding"/>
    <property type="evidence" value="ECO:0007669"/>
    <property type="project" value="UniProtKB-UniRule"/>
</dbReference>
<dbReference type="SUPFAM" id="SSF47973">
    <property type="entry name" value="Ribosomal protein S7"/>
    <property type="match status" value="1"/>
</dbReference>
<evidence type="ECO:0000313" key="10">
    <source>
        <dbReference type="EMBL" id="OZI69786.1"/>
    </source>
</evidence>
<dbReference type="GO" id="GO:0015935">
    <property type="term" value="C:small ribosomal subunit"/>
    <property type="evidence" value="ECO:0007669"/>
    <property type="project" value="InterPro"/>
</dbReference>
<evidence type="ECO:0000256" key="2">
    <source>
        <dbReference type="ARBA" id="ARBA00022555"/>
    </source>
</evidence>
<dbReference type="CDD" id="cd14869">
    <property type="entry name" value="uS7_Bacteria"/>
    <property type="match status" value="1"/>
</dbReference>
<comment type="caution">
    <text evidence="10">The sequence shown here is derived from an EMBL/GenBank/DDBJ whole genome shotgun (WGS) entry which is preliminary data.</text>
</comment>
<evidence type="ECO:0000256" key="3">
    <source>
        <dbReference type="ARBA" id="ARBA00022730"/>
    </source>
</evidence>
<keyword evidence="6 7" id="KW-0687">Ribonucleoprotein</keyword>
<comment type="similarity">
    <text evidence="1 7 8">Belongs to the universal ribosomal protein uS7 family.</text>
</comment>
<dbReference type="GO" id="GO:0000049">
    <property type="term" value="F:tRNA binding"/>
    <property type="evidence" value="ECO:0007669"/>
    <property type="project" value="UniProtKB-UniRule"/>
</dbReference>
<keyword evidence="2 7" id="KW-0820">tRNA-binding</keyword>
<keyword evidence="11" id="KW-1185">Reference proteome</keyword>
<dbReference type="Pfam" id="PF00177">
    <property type="entry name" value="Ribosomal_S7"/>
    <property type="match status" value="1"/>
</dbReference>
<dbReference type="InterPro" id="IPR020606">
    <property type="entry name" value="Ribosomal_uS7_CS"/>
</dbReference>
<dbReference type="PROSITE" id="PS00052">
    <property type="entry name" value="RIBOSOMAL_S7"/>
    <property type="match status" value="1"/>
</dbReference>
<evidence type="ECO:0000256" key="6">
    <source>
        <dbReference type="ARBA" id="ARBA00023274"/>
    </source>
</evidence>
<feature type="domain" description="Small ribosomal subunit protein uS7" evidence="9">
    <location>
        <begin position="2"/>
        <end position="149"/>
    </location>
</feature>
<dbReference type="FunFam" id="1.10.455.10:FF:000001">
    <property type="entry name" value="30S ribosomal protein S7"/>
    <property type="match status" value="1"/>
</dbReference>
<protein>
    <recommendedName>
        <fullName evidence="7">Small ribosomal subunit protein uS7</fullName>
    </recommendedName>
</protein>
<evidence type="ECO:0000256" key="8">
    <source>
        <dbReference type="RuleBase" id="RU003619"/>
    </source>
</evidence>
<comment type="subunit">
    <text evidence="7">Part of the 30S ribosomal subunit. Contacts proteins S9 and S11.</text>
</comment>
<evidence type="ECO:0000256" key="4">
    <source>
        <dbReference type="ARBA" id="ARBA00022884"/>
    </source>
</evidence>
<evidence type="ECO:0000259" key="9">
    <source>
        <dbReference type="Pfam" id="PF00177"/>
    </source>
</evidence>
<dbReference type="InterPro" id="IPR005717">
    <property type="entry name" value="Ribosomal_uS7_bac/org-type"/>
</dbReference>
<keyword evidence="3 7" id="KW-0699">rRNA-binding</keyword>
<proteinExistence type="inferred from homology"/>